<keyword evidence="1" id="KW-1133">Transmembrane helix</keyword>
<comment type="caution">
    <text evidence="2">The sequence shown here is derived from an EMBL/GenBank/DDBJ whole genome shotgun (WGS) entry which is preliminary data.</text>
</comment>
<accession>K1TYR0</accession>
<name>K1TYR0_9ZZZZ</name>
<feature type="transmembrane region" description="Helical" evidence="1">
    <location>
        <begin position="116"/>
        <end position="136"/>
    </location>
</feature>
<feature type="transmembrane region" description="Helical" evidence="1">
    <location>
        <begin position="57"/>
        <end position="76"/>
    </location>
</feature>
<protein>
    <submittedName>
        <fullName evidence="2">Membrane protein containing DUF161</fullName>
    </submittedName>
</protein>
<feature type="non-terminal residue" evidence="2">
    <location>
        <position position="193"/>
    </location>
</feature>
<dbReference type="EMBL" id="AJWY01007292">
    <property type="protein sequence ID" value="EKC64426.1"/>
    <property type="molecule type" value="Genomic_DNA"/>
</dbReference>
<dbReference type="PANTHER" id="PTHR40078:SF1">
    <property type="entry name" value="INTEGRAL MEMBRANE PROTEIN"/>
    <property type="match status" value="1"/>
</dbReference>
<sequence>MSFTDFLPAGAYRLRRAAVMTVGVLFMGFAVAALVLADLGTDPFTTACLAFAARMGWLLGSAELLINAVMFCLVLWQDPHRIGLGTLANMVLVGYTADFFGWVFRLYGITAPTGGAARFVFMVAALAVFVVAASLYMTADLGTAPYDAMSFVLAATLPHLPFRAVRMAWDAAWVVLTLVLGGSVGPVTIGIML</sequence>
<dbReference type="PANTHER" id="PTHR40078">
    <property type="entry name" value="INTEGRAL MEMBRANE PROTEIN-RELATED"/>
    <property type="match status" value="1"/>
</dbReference>
<dbReference type="InterPro" id="IPR038750">
    <property type="entry name" value="YczE/YyaS-like"/>
</dbReference>
<feature type="transmembrane region" description="Helical" evidence="1">
    <location>
        <begin position="17"/>
        <end position="37"/>
    </location>
</feature>
<dbReference type="AlphaFoldDB" id="K1TYR0"/>
<organism evidence="2">
    <name type="scientific">human gut metagenome</name>
    <dbReference type="NCBI Taxonomy" id="408170"/>
    <lineage>
        <taxon>unclassified sequences</taxon>
        <taxon>metagenomes</taxon>
        <taxon>organismal metagenomes</taxon>
    </lineage>
</organism>
<reference evidence="2" key="1">
    <citation type="journal article" date="2013" name="Environ. Microbiol.">
        <title>Microbiota from the distal guts of lean and obese adolescents exhibit partial functional redundancy besides clear differences in community structure.</title>
        <authorList>
            <person name="Ferrer M."/>
            <person name="Ruiz A."/>
            <person name="Lanza F."/>
            <person name="Haange S.B."/>
            <person name="Oberbach A."/>
            <person name="Till H."/>
            <person name="Bargiela R."/>
            <person name="Campoy C."/>
            <person name="Segura M.T."/>
            <person name="Richter M."/>
            <person name="von Bergen M."/>
            <person name="Seifert J."/>
            <person name="Suarez A."/>
        </authorList>
    </citation>
    <scope>NUCLEOTIDE SEQUENCE</scope>
</reference>
<feature type="transmembrane region" description="Helical" evidence="1">
    <location>
        <begin position="171"/>
        <end position="192"/>
    </location>
</feature>
<dbReference type="Pfam" id="PF19700">
    <property type="entry name" value="DUF6198"/>
    <property type="match status" value="1"/>
</dbReference>
<proteinExistence type="predicted"/>
<evidence type="ECO:0000313" key="2">
    <source>
        <dbReference type="EMBL" id="EKC64426.1"/>
    </source>
</evidence>
<evidence type="ECO:0000256" key="1">
    <source>
        <dbReference type="SAM" id="Phobius"/>
    </source>
</evidence>
<keyword evidence="1" id="KW-0472">Membrane</keyword>
<keyword evidence="1" id="KW-0812">Transmembrane</keyword>
<feature type="transmembrane region" description="Helical" evidence="1">
    <location>
        <begin position="83"/>
        <end position="104"/>
    </location>
</feature>
<gene>
    <name evidence="2" type="ORF">LEA_10827</name>
</gene>